<dbReference type="Pfam" id="PF13270">
    <property type="entry name" value="CCDC28"/>
    <property type="match status" value="1"/>
</dbReference>
<dbReference type="Proteomes" id="UP000008312">
    <property type="component" value="Unassembled WGS sequence"/>
</dbReference>
<sequence>MQFTSQEVEEIIVFEEVEKELESVEKSFESGDMQSFGRNKKDIIDQFDKFRHYDEEVFRHHCDAVIGAHLVATADSEGEKDGDDSIEKRKAQLLQARNSIQMKVCFVFECDL</sequence>
<dbReference type="InParanoid" id="D8LWQ4"/>
<dbReference type="RefSeq" id="XP_012894291.1">
    <property type="nucleotide sequence ID" value="XM_013038837.1"/>
</dbReference>
<evidence type="ECO:0000313" key="1">
    <source>
        <dbReference type="EMBL" id="CBK20243.2"/>
    </source>
</evidence>
<name>D8LWQ4_BLAHO</name>
<organism evidence="1">
    <name type="scientific">Blastocystis hominis</name>
    <dbReference type="NCBI Taxonomy" id="12968"/>
    <lineage>
        <taxon>Eukaryota</taxon>
        <taxon>Sar</taxon>
        <taxon>Stramenopiles</taxon>
        <taxon>Bigyra</taxon>
        <taxon>Opalozoa</taxon>
        <taxon>Opalinata</taxon>
        <taxon>Blastocystidae</taxon>
        <taxon>Blastocystis</taxon>
    </lineage>
</organism>
<accession>D8LWQ4</accession>
<proteinExistence type="predicted"/>
<protein>
    <submittedName>
        <fullName evidence="1">Uncharacterized protein</fullName>
    </submittedName>
</protein>
<dbReference type="EMBL" id="FN668638">
    <property type="protein sequence ID" value="CBK20243.2"/>
    <property type="molecule type" value="Genomic_DNA"/>
</dbReference>
<reference evidence="1" key="1">
    <citation type="submission" date="2010-02" db="EMBL/GenBank/DDBJ databases">
        <title>Sequencing and annotation of the Blastocystis hominis genome.</title>
        <authorList>
            <person name="Wincker P."/>
        </authorList>
    </citation>
    <scope>NUCLEOTIDE SEQUENCE</scope>
    <source>
        <strain evidence="1">Singapore isolate B</strain>
    </source>
</reference>
<dbReference type="InterPro" id="IPR025271">
    <property type="entry name" value="CCDC28"/>
</dbReference>
<dbReference type="GeneID" id="24917909"/>
<dbReference type="AlphaFoldDB" id="D8LWQ4"/>
<gene>
    <name evidence="1" type="ORF">GSBLH_T00000606001</name>
</gene>
<evidence type="ECO:0000313" key="2">
    <source>
        <dbReference type="Proteomes" id="UP000008312"/>
    </source>
</evidence>
<keyword evidence="2" id="KW-1185">Reference proteome</keyword>